<proteinExistence type="predicted"/>
<protein>
    <submittedName>
        <fullName evidence="2">DUF397 domain-containing protein</fullName>
    </submittedName>
</protein>
<dbReference type="Pfam" id="PF04149">
    <property type="entry name" value="DUF397"/>
    <property type="match status" value="1"/>
</dbReference>
<evidence type="ECO:0000313" key="2">
    <source>
        <dbReference type="EMBL" id="QVI21896.1"/>
    </source>
</evidence>
<dbReference type="EMBL" id="CP074371">
    <property type="protein sequence ID" value="QVI21896.1"/>
    <property type="molecule type" value="Genomic_DNA"/>
</dbReference>
<dbReference type="Proteomes" id="UP000683310">
    <property type="component" value="Chromosome"/>
</dbReference>
<evidence type="ECO:0000259" key="1">
    <source>
        <dbReference type="Pfam" id="PF04149"/>
    </source>
</evidence>
<reference evidence="2 3" key="1">
    <citation type="submission" date="2021-04" db="EMBL/GenBank/DDBJ databases">
        <title>Nocardia tengchongensis.</title>
        <authorList>
            <person name="Zhuang k."/>
            <person name="Ran Y."/>
            <person name="Li W."/>
        </authorList>
    </citation>
    <scope>NUCLEOTIDE SEQUENCE [LARGE SCALE GENOMIC DNA]</scope>
    <source>
        <strain evidence="2 3">CFH S0057</strain>
    </source>
</reference>
<name>A0ABX8CPN6_9NOCA</name>
<sequence>MAPISPVGWRKSSYSGSNGGQCVEVAIAAGMVRIRDSKYSGPPERRPIITVPIHRWVDVLEFVLRGGAGQVGMGLSIELCAEGGTTLKSHDGTELAFTAAEWDAFAKGIVNDEFSAS</sequence>
<dbReference type="InterPro" id="IPR007278">
    <property type="entry name" value="DUF397"/>
</dbReference>
<accession>A0ABX8CPN6</accession>
<feature type="domain" description="DUF397" evidence="1">
    <location>
        <begin position="8"/>
        <end position="57"/>
    </location>
</feature>
<evidence type="ECO:0000313" key="3">
    <source>
        <dbReference type="Proteomes" id="UP000683310"/>
    </source>
</evidence>
<gene>
    <name evidence="2" type="ORF">KHQ06_01665</name>
</gene>
<keyword evidence="3" id="KW-1185">Reference proteome</keyword>
<organism evidence="2 3">
    <name type="scientific">Nocardia tengchongensis</name>
    <dbReference type="NCBI Taxonomy" id="2055889"/>
    <lineage>
        <taxon>Bacteria</taxon>
        <taxon>Bacillati</taxon>
        <taxon>Actinomycetota</taxon>
        <taxon>Actinomycetes</taxon>
        <taxon>Mycobacteriales</taxon>
        <taxon>Nocardiaceae</taxon>
        <taxon>Nocardia</taxon>
    </lineage>
</organism>